<dbReference type="Gene3D" id="3.30.420.40">
    <property type="match status" value="2"/>
</dbReference>
<feature type="region of interest" description="Disordered" evidence="5">
    <location>
        <begin position="238"/>
        <end position="258"/>
    </location>
</feature>
<dbReference type="InterPro" id="IPR039758">
    <property type="entry name" value="NAGK-like"/>
</dbReference>
<evidence type="ECO:0000256" key="1">
    <source>
        <dbReference type="ARBA" id="ARBA00006198"/>
    </source>
</evidence>
<sequence>MEECMARIKKLVDDAKREAGLSQEIVLNGLGLCLSGCEQKTTNISLEENLHKRYPNLAEVIFVASDTIGSLMSACANGGINLISGTGSNCLLMNPDGATYQSGGWGHMIGDEGSAYWIASKTVKVIYDEEDNLIEPPYPTTTLKKLVFEHFDLNDRGIEIVCSGSVFRSWDLLKSGFMEGIKPRSQKDVEIPKFTLLKLEVSSAYGAIYQASKKSGYPLPKEYEKNSSVLFSYTRDEKQMNGHTNGNGHSNGTRNGNGLLEKKEVFSHSINNNRF</sequence>
<comment type="similarity">
    <text evidence="1">Belongs to the eukaryotic-type N-acetylglucosamine kinase family.</text>
</comment>
<evidence type="ECO:0000313" key="8">
    <source>
        <dbReference type="Proteomes" id="UP000326759"/>
    </source>
</evidence>
<dbReference type="PANTHER" id="PTHR12862:SF0">
    <property type="entry name" value="N-ACETYL-D-GLUCOSAMINE KINASE"/>
    <property type="match status" value="1"/>
</dbReference>
<dbReference type="InterPro" id="IPR002731">
    <property type="entry name" value="ATPase_BadF"/>
</dbReference>
<proteinExistence type="inferred from homology"/>
<dbReference type="EMBL" id="SEYY01000301">
    <property type="protein sequence ID" value="KAB7507555.1"/>
    <property type="molecule type" value="Genomic_DNA"/>
</dbReference>
<accession>A0A5N5TN09</accession>
<keyword evidence="8" id="KW-1185">Reference proteome</keyword>
<protein>
    <recommendedName>
        <fullName evidence="3">N-acetyl-D-glucosamine kinase</fullName>
        <ecNumber evidence="2">2.7.1.59</ecNumber>
    </recommendedName>
    <alternativeName>
        <fullName evidence="4">GlcNAc kinase</fullName>
    </alternativeName>
</protein>
<evidence type="ECO:0000256" key="3">
    <source>
        <dbReference type="ARBA" id="ARBA00014974"/>
    </source>
</evidence>
<evidence type="ECO:0000256" key="4">
    <source>
        <dbReference type="ARBA" id="ARBA00031123"/>
    </source>
</evidence>
<dbReference type="Pfam" id="PF01869">
    <property type="entry name" value="BcrAD_BadFG"/>
    <property type="match status" value="1"/>
</dbReference>
<evidence type="ECO:0000256" key="2">
    <source>
        <dbReference type="ARBA" id="ARBA00012122"/>
    </source>
</evidence>
<feature type="compositionally biased region" description="Low complexity" evidence="5">
    <location>
        <begin position="241"/>
        <end position="258"/>
    </location>
</feature>
<organism evidence="7 8">
    <name type="scientific">Armadillidium nasatum</name>
    <dbReference type="NCBI Taxonomy" id="96803"/>
    <lineage>
        <taxon>Eukaryota</taxon>
        <taxon>Metazoa</taxon>
        <taxon>Ecdysozoa</taxon>
        <taxon>Arthropoda</taxon>
        <taxon>Crustacea</taxon>
        <taxon>Multicrustacea</taxon>
        <taxon>Malacostraca</taxon>
        <taxon>Eumalacostraca</taxon>
        <taxon>Peracarida</taxon>
        <taxon>Isopoda</taxon>
        <taxon>Oniscidea</taxon>
        <taxon>Crinocheta</taxon>
        <taxon>Armadillidiidae</taxon>
        <taxon>Armadillidium</taxon>
    </lineage>
</organism>
<evidence type="ECO:0000313" key="7">
    <source>
        <dbReference type="EMBL" id="KAB7507555.1"/>
    </source>
</evidence>
<name>A0A5N5TN09_9CRUS</name>
<dbReference type="GO" id="GO:0045127">
    <property type="term" value="F:N-acetylglucosamine kinase activity"/>
    <property type="evidence" value="ECO:0007669"/>
    <property type="project" value="UniProtKB-EC"/>
</dbReference>
<dbReference type="PANTHER" id="PTHR12862">
    <property type="entry name" value="BADF TYPE ATPASE DOMAIN-CONTAINING PROTEIN"/>
    <property type="match status" value="1"/>
</dbReference>
<comment type="caution">
    <text evidence="7">The sequence shown here is derived from an EMBL/GenBank/DDBJ whole genome shotgun (WGS) entry which is preliminary data.</text>
</comment>
<dbReference type="AlphaFoldDB" id="A0A5N5TN09"/>
<evidence type="ECO:0000256" key="5">
    <source>
        <dbReference type="SAM" id="MobiDB-lite"/>
    </source>
</evidence>
<dbReference type="OrthoDB" id="311172at2759"/>
<evidence type="ECO:0000259" key="6">
    <source>
        <dbReference type="Pfam" id="PF01869"/>
    </source>
</evidence>
<feature type="domain" description="ATPase BadF/BadG/BcrA/BcrD type" evidence="6">
    <location>
        <begin position="5"/>
        <end position="135"/>
    </location>
</feature>
<dbReference type="SUPFAM" id="SSF53067">
    <property type="entry name" value="Actin-like ATPase domain"/>
    <property type="match status" value="1"/>
</dbReference>
<dbReference type="EC" id="2.7.1.59" evidence="2"/>
<dbReference type="Proteomes" id="UP000326759">
    <property type="component" value="Unassembled WGS sequence"/>
</dbReference>
<gene>
    <name evidence="7" type="primary">Nagk</name>
    <name evidence="7" type="ORF">Anas_00114</name>
</gene>
<keyword evidence="7" id="KW-0418">Kinase</keyword>
<dbReference type="InterPro" id="IPR043129">
    <property type="entry name" value="ATPase_NBD"/>
</dbReference>
<keyword evidence="7" id="KW-0808">Transferase</keyword>
<reference evidence="7 8" key="1">
    <citation type="journal article" date="2019" name="PLoS Biol.">
        <title>Sex chromosomes control vertical transmission of feminizing Wolbachia symbionts in an isopod.</title>
        <authorList>
            <person name="Becking T."/>
            <person name="Chebbi M.A."/>
            <person name="Giraud I."/>
            <person name="Moumen B."/>
            <person name="Laverre T."/>
            <person name="Caubet Y."/>
            <person name="Peccoud J."/>
            <person name="Gilbert C."/>
            <person name="Cordaux R."/>
        </authorList>
    </citation>
    <scope>NUCLEOTIDE SEQUENCE [LARGE SCALE GENOMIC DNA]</scope>
    <source>
        <strain evidence="7">ANa2</strain>
        <tissue evidence="7">Whole body excluding digestive tract and cuticle</tissue>
    </source>
</reference>